<dbReference type="InterPro" id="IPR020796">
    <property type="entry name" value="ORC5"/>
</dbReference>
<dbReference type="GO" id="GO:0006270">
    <property type="term" value="P:DNA replication initiation"/>
    <property type="evidence" value="ECO:0007669"/>
    <property type="project" value="TreeGrafter"/>
</dbReference>
<dbReference type="InParanoid" id="A0A165DRV3"/>
<dbReference type="STRING" id="1314781.A0A165DRV3"/>
<feature type="region of interest" description="Disordered" evidence="1">
    <location>
        <begin position="352"/>
        <end position="371"/>
    </location>
</feature>
<evidence type="ECO:0000313" key="3">
    <source>
        <dbReference type="EMBL" id="KZV85213.1"/>
    </source>
</evidence>
<keyword evidence="4" id="KW-1185">Reference proteome</keyword>
<dbReference type="PANTHER" id="PTHR12705:SF0">
    <property type="entry name" value="ORIGIN RECOGNITION COMPLEX SUBUNIT 5"/>
    <property type="match status" value="1"/>
</dbReference>
<sequence length="548" mass="59865">MWPPNAALEALELAHPGRSSIVRALCALLADRDAAPPFLYLHDAFCPRRTHVMLTDVLRSVNARASVVDARSCISQRAFFSAVLRQLTSGDLELEKSWTDSVDGFCAGLREILGISSPSERVPRSLTKRKTRKSKSRSPTKKTPTRRRRQAVESDSDSDNAMNVDSDNAMPLGPVVLAIDSAEHLRDHLADLLVPLTRLHELARIDITVVFVSSNSWIDVQPPFAAAPDPYMIHVPPLDKESMIATLSLPYAGPPALLSLFRQFIASLYATCSAFIRDPDELAYIAAVTWPPVAARIQEFEDGNAPSDVRLVQGLVPAFHAALDALYTRALAPEEFTALHLAPFLSSISADRPFSPSKTAPSSPSKKGPVQENLEAQALADDLPRVAQFALVAAYLASFNPPKSDIRLFARSTEERRRRQAKTTKGKRAAVAKIPPRLAGPAPFPLDRLLALMGRLMEDFDAPVDDEEEGMVDLHDIAREQAEMDGGRVQTLGLISELATLRLLHRVGSADKALEGPPMFKCGVSYAVALALARNLGIPLADYLWEAN</sequence>
<dbReference type="Pfam" id="PF14630">
    <property type="entry name" value="ORC5_C"/>
    <property type="match status" value="1"/>
</dbReference>
<dbReference type="PANTHER" id="PTHR12705">
    <property type="entry name" value="ORIGIN RECOGNITION COMPLEX SUBUNIT 5"/>
    <property type="match status" value="1"/>
</dbReference>
<dbReference type="OrthoDB" id="365981at2759"/>
<proteinExistence type="predicted"/>
<evidence type="ECO:0000259" key="2">
    <source>
        <dbReference type="Pfam" id="PF14630"/>
    </source>
</evidence>
<gene>
    <name evidence="3" type="ORF">EXIGLDRAFT_775802</name>
</gene>
<feature type="region of interest" description="Disordered" evidence="1">
    <location>
        <begin position="120"/>
        <end position="167"/>
    </location>
</feature>
<reference evidence="3 4" key="1">
    <citation type="journal article" date="2016" name="Mol. Biol. Evol.">
        <title>Comparative Genomics of Early-Diverging Mushroom-Forming Fungi Provides Insights into the Origins of Lignocellulose Decay Capabilities.</title>
        <authorList>
            <person name="Nagy L.G."/>
            <person name="Riley R."/>
            <person name="Tritt A."/>
            <person name="Adam C."/>
            <person name="Daum C."/>
            <person name="Floudas D."/>
            <person name="Sun H."/>
            <person name="Yadav J.S."/>
            <person name="Pangilinan J."/>
            <person name="Larsson K.H."/>
            <person name="Matsuura K."/>
            <person name="Barry K."/>
            <person name="Labutti K."/>
            <person name="Kuo R."/>
            <person name="Ohm R.A."/>
            <person name="Bhattacharya S.S."/>
            <person name="Shirouzu T."/>
            <person name="Yoshinaga Y."/>
            <person name="Martin F.M."/>
            <person name="Grigoriev I.V."/>
            <person name="Hibbett D.S."/>
        </authorList>
    </citation>
    <scope>NUCLEOTIDE SEQUENCE [LARGE SCALE GENOMIC DNA]</scope>
    <source>
        <strain evidence="3 4">HHB12029</strain>
    </source>
</reference>
<feature type="compositionally biased region" description="Basic residues" evidence="1">
    <location>
        <begin position="126"/>
        <end position="149"/>
    </location>
</feature>
<dbReference type="GO" id="GO:0003688">
    <property type="term" value="F:DNA replication origin binding"/>
    <property type="evidence" value="ECO:0007669"/>
    <property type="project" value="TreeGrafter"/>
</dbReference>
<dbReference type="InterPro" id="IPR047088">
    <property type="entry name" value="ORC5_C"/>
</dbReference>
<dbReference type="GO" id="GO:0005664">
    <property type="term" value="C:nuclear origin of replication recognition complex"/>
    <property type="evidence" value="ECO:0007669"/>
    <property type="project" value="TreeGrafter"/>
</dbReference>
<evidence type="ECO:0000313" key="4">
    <source>
        <dbReference type="Proteomes" id="UP000077266"/>
    </source>
</evidence>
<evidence type="ECO:0000256" key="1">
    <source>
        <dbReference type="SAM" id="MobiDB-lite"/>
    </source>
</evidence>
<name>A0A165DRV3_EXIGL</name>
<feature type="domain" description="Origin recognition complex subunit 5 C-terminal" evidence="2">
    <location>
        <begin position="383"/>
        <end position="544"/>
    </location>
</feature>
<dbReference type="AlphaFoldDB" id="A0A165DRV3"/>
<dbReference type="EMBL" id="KV426196">
    <property type="protein sequence ID" value="KZV85213.1"/>
    <property type="molecule type" value="Genomic_DNA"/>
</dbReference>
<feature type="compositionally biased region" description="Low complexity" evidence="1">
    <location>
        <begin position="353"/>
        <end position="368"/>
    </location>
</feature>
<accession>A0A165DRV3</accession>
<dbReference type="Proteomes" id="UP000077266">
    <property type="component" value="Unassembled WGS sequence"/>
</dbReference>
<protein>
    <recommendedName>
        <fullName evidence="2">Origin recognition complex subunit 5 C-terminal domain-containing protein</fullName>
    </recommendedName>
</protein>
<organism evidence="3 4">
    <name type="scientific">Exidia glandulosa HHB12029</name>
    <dbReference type="NCBI Taxonomy" id="1314781"/>
    <lineage>
        <taxon>Eukaryota</taxon>
        <taxon>Fungi</taxon>
        <taxon>Dikarya</taxon>
        <taxon>Basidiomycota</taxon>
        <taxon>Agaricomycotina</taxon>
        <taxon>Agaricomycetes</taxon>
        <taxon>Auriculariales</taxon>
        <taxon>Exidiaceae</taxon>
        <taxon>Exidia</taxon>
    </lineage>
</organism>